<evidence type="ECO:0000313" key="4">
    <source>
        <dbReference type="Proteomes" id="UP001150925"/>
    </source>
</evidence>
<dbReference type="Gene3D" id="3.40.50.1000">
    <property type="entry name" value="HAD superfamily/HAD-like"/>
    <property type="match status" value="1"/>
</dbReference>
<dbReference type="SUPFAM" id="SSF56784">
    <property type="entry name" value="HAD-like"/>
    <property type="match status" value="1"/>
</dbReference>
<dbReference type="OrthoDB" id="1711508at2759"/>
<dbReference type="AlphaFoldDB" id="A0A9W8AU71"/>
<gene>
    <name evidence="3" type="ORF">IWQ62_000571</name>
</gene>
<keyword evidence="4" id="KW-1185">Reference proteome</keyword>
<comment type="function">
    <text evidence="1">Essential component of the TIM23 complex, a complex that mediates the translocation of transit peptide-containing proteins across the mitochondrial inner membrane.</text>
</comment>
<reference evidence="3" key="1">
    <citation type="submission" date="2022-07" db="EMBL/GenBank/DDBJ databases">
        <title>Phylogenomic reconstructions and comparative analyses of Kickxellomycotina fungi.</title>
        <authorList>
            <person name="Reynolds N.K."/>
            <person name="Stajich J.E."/>
            <person name="Barry K."/>
            <person name="Grigoriev I.V."/>
            <person name="Crous P."/>
            <person name="Smith M.E."/>
        </authorList>
    </citation>
    <scope>NUCLEOTIDE SEQUENCE</scope>
    <source>
        <strain evidence="3">RSA 1196</strain>
    </source>
</reference>
<comment type="caution">
    <text evidence="3">The sequence shown here is derived from an EMBL/GenBank/DDBJ whole genome shotgun (WGS) entry which is preliminary data.</text>
</comment>
<evidence type="ECO:0000256" key="1">
    <source>
        <dbReference type="RuleBase" id="RU365079"/>
    </source>
</evidence>
<dbReference type="Pfam" id="PF03031">
    <property type="entry name" value="NIF"/>
    <property type="match status" value="1"/>
</dbReference>
<dbReference type="InterPro" id="IPR023214">
    <property type="entry name" value="HAD_sf"/>
</dbReference>
<dbReference type="Proteomes" id="UP001150925">
    <property type="component" value="Unassembled WGS sequence"/>
</dbReference>
<dbReference type="PROSITE" id="PS50969">
    <property type="entry name" value="FCP1"/>
    <property type="match status" value="1"/>
</dbReference>
<protein>
    <recommendedName>
        <fullName evidence="1">Mitochondrial import inner membrane translocase subunit TIM50</fullName>
    </recommendedName>
</protein>
<organism evidence="3 4">
    <name type="scientific">Dispira parvispora</name>
    <dbReference type="NCBI Taxonomy" id="1520584"/>
    <lineage>
        <taxon>Eukaryota</taxon>
        <taxon>Fungi</taxon>
        <taxon>Fungi incertae sedis</taxon>
        <taxon>Zoopagomycota</taxon>
        <taxon>Kickxellomycotina</taxon>
        <taxon>Dimargaritomycetes</taxon>
        <taxon>Dimargaritales</taxon>
        <taxon>Dimargaritaceae</taxon>
        <taxon>Dispira</taxon>
    </lineage>
</organism>
<comment type="subunit">
    <text evidence="1">Component of the TIM23 complex.</text>
</comment>
<comment type="similarity">
    <text evidence="1">Belongs to the TIM50 family.</text>
</comment>
<accession>A0A9W8AU71</accession>
<evidence type="ECO:0000259" key="2">
    <source>
        <dbReference type="PROSITE" id="PS50969"/>
    </source>
</evidence>
<keyword evidence="1" id="KW-0653">Protein transport</keyword>
<feature type="domain" description="FCP1 homology" evidence="2">
    <location>
        <begin position="42"/>
        <end position="224"/>
    </location>
</feature>
<comment type="subcellular location">
    <subcellularLocation>
        <location evidence="1">Mitochondrion inner membrane</location>
        <topology evidence="1">Single-pass membrane protein</topology>
    </subcellularLocation>
</comment>
<dbReference type="InterPro" id="IPR050365">
    <property type="entry name" value="TIM50"/>
</dbReference>
<dbReference type="InterPro" id="IPR036412">
    <property type="entry name" value="HAD-like_sf"/>
</dbReference>
<dbReference type="EMBL" id="JANBPY010000048">
    <property type="protein sequence ID" value="KAJ1969532.1"/>
    <property type="molecule type" value="Genomic_DNA"/>
</dbReference>
<keyword evidence="1" id="KW-0809">Transit peptide</keyword>
<dbReference type="GO" id="GO:0005744">
    <property type="term" value="C:TIM23 mitochondrial import inner membrane translocase complex"/>
    <property type="evidence" value="ECO:0007669"/>
    <property type="project" value="UniProtKB-UniRule"/>
</dbReference>
<dbReference type="InterPro" id="IPR004274">
    <property type="entry name" value="FCP1_dom"/>
</dbReference>
<sequence length="263" mass="31392">MWQMCGSWISFPLPWASPFSQPNTLFLRRTLTSIPKPPKGPRTRVPVLCILDLNGTLVHRDKTRRKNYTRPHVKIFLRDLFQRFHVMVWSSAMRHNVSTMVHTTFGKRRNRIEAVWDRTYCSEQSTKRGDYDTVKDLQRLWDIWDNKNLPTDDAEDATHLYVNDPEGRRHRFSHVWTPENTILVDDSLDKMAWQRANGLLLSSFDDPRVKDLELARLRRYFRTLYHTWRFQGPMDVRSYLAEHPWESYRTTDVGDETEENLPE</sequence>
<name>A0A9W8AU71_9FUNG</name>
<keyword evidence="1" id="KW-0813">Transport</keyword>
<keyword evidence="1" id="KW-0496">Mitochondrion</keyword>
<dbReference type="PANTHER" id="PTHR12210">
    <property type="entry name" value="DULLARD PROTEIN PHOSPHATASE"/>
    <property type="match status" value="1"/>
</dbReference>
<dbReference type="SMART" id="SM00577">
    <property type="entry name" value="CPDc"/>
    <property type="match status" value="1"/>
</dbReference>
<evidence type="ECO:0000313" key="3">
    <source>
        <dbReference type="EMBL" id="KAJ1969532.1"/>
    </source>
</evidence>
<dbReference type="GO" id="GO:0015031">
    <property type="term" value="P:protein transport"/>
    <property type="evidence" value="ECO:0007669"/>
    <property type="project" value="UniProtKB-KW"/>
</dbReference>
<keyword evidence="1" id="KW-0811">Translocation</keyword>
<proteinExistence type="inferred from homology"/>